<keyword evidence="4" id="KW-1185">Reference proteome</keyword>
<feature type="domain" description="Protein-glutamine gamma-glutamyltransferase-like C-terminal" evidence="2">
    <location>
        <begin position="132"/>
        <end position="198"/>
    </location>
</feature>
<dbReference type="OrthoDB" id="2435598at2"/>
<dbReference type="Pfam" id="PF13559">
    <property type="entry name" value="DUF4129"/>
    <property type="match status" value="1"/>
</dbReference>
<reference evidence="3 4" key="1">
    <citation type="submission" date="2018-07" db="EMBL/GenBank/DDBJ databases">
        <title>Genomic Encyclopedia of Type Strains, Phase III (KMG-III): the genomes of soil and plant-associated and newly described type strains.</title>
        <authorList>
            <person name="Whitman W."/>
        </authorList>
    </citation>
    <scope>NUCLEOTIDE SEQUENCE [LARGE SCALE GENOMIC DNA]</scope>
    <source>
        <strain evidence="3 4">CECT 7287</strain>
    </source>
</reference>
<evidence type="ECO:0000256" key="1">
    <source>
        <dbReference type="SAM" id="Phobius"/>
    </source>
</evidence>
<name>A0A3D9KAP9_9BACL</name>
<dbReference type="InterPro" id="IPR025403">
    <property type="entry name" value="TgpA-like_C"/>
</dbReference>
<feature type="transmembrane region" description="Helical" evidence="1">
    <location>
        <begin position="59"/>
        <end position="83"/>
    </location>
</feature>
<accession>A0A3D9KAP9</accession>
<evidence type="ECO:0000313" key="4">
    <source>
        <dbReference type="Proteomes" id="UP000256977"/>
    </source>
</evidence>
<gene>
    <name evidence="3" type="ORF">DFP98_10863</name>
</gene>
<organism evidence="3 4">
    <name type="scientific">Cohnella phaseoli</name>
    <dbReference type="NCBI Taxonomy" id="456490"/>
    <lineage>
        <taxon>Bacteria</taxon>
        <taxon>Bacillati</taxon>
        <taxon>Bacillota</taxon>
        <taxon>Bacilli</taxon>
        <taxon>Bacillales</taxon>
        <taxon>Paenibacillaceae</taxon>
        <taxon>Cohnella</taxon>
    </lineage>
</organism>
<protein>
    <submittedName>
        <fullName evidence="3">Uncharacterized protein DUF4129</fullName>
    </submittedName>
</protein>
<keyword evidence="1" id="KW-0812">Transmembrane</keyword>
<dbReference type="Proteomes" id="UP000256977">
    <property type="component" value="Unassembled WGS sequence"/>
</dbReference>
<evidence type="ECO:0000313" key="3">
    <source>
        <dbReference type="EMBL" id="RED83220.1"/>
    </source>
</evidence>
<dbReference type="AlphaFoldDB" id="A0A3D9KAP9"/>
<dbReference type="EMBL" id="QRDZ01000008">
    <property type="protein sequence ID" value="RED83220.1"/>
    <property type="molecule type" value="Genomic_DNA"/>
</dbReference>
<proteinExistence type="predicted"/>
<evidence type="ECO:0000259" key="2">
    <source>
        <dbReference type="Pfam" id="PF13559"/>
    </source>
</evidence>
<keyword evidence="1" id="KW-1133">Transmembrane helix</keyword>
<dbReference type="RefSeq" id="WP_116060827.1">
    <property type="nucleotide sequence ID" value="NZ_QRDZ01000008.1"/>
</dbReference>
<comment type="caution">
    <text evidence="3">The sequence shown here is derived from an EMBL/GenBank/DDBJ whole genome shotgun (WGS) entry which is preliminary data.</text>
</comment>
<sequence>MSDRSELLEDKQRLGEILSRDEFTRYVHEQTASPRKGWLEALVDWAIDRFPSLHGANSVVIVGLFVVLGAVLVALCWAIYGFSRQIVYNGKTRRHKAPVGASEMALTYEQYAAMAKAAHAEGKIRESIRCSYLSLLFYLERAGWIRIEKWKTDWDYRDELERNRANAVPYFQRSALLFERVWYGHEPADDESFQGFQRDIAALIAEREAR</sequence>
<keyword evidence="1" id="KW-0472">Membrane</keyword>